<accession>A0AC34QGD1</accession>
<evidence type="ECO:0000313" key="2">
    <source>
        <dbReference type="WBParaSite" id="JU765_v2.g16058.t3"/>
    </source>
</evidence>
<organism evidence="1 2">
    <name type="scientific">Panagrolaimus sp. JU765</name>
    <dbReference type="NCBI Taxonomy" id="591449"/>
    <lineage>
        <taxon>Eukaryota</taxon>
        <taxon>Metazoa</taxon>
        <taxon>Ecdysozoa</taxon>
        <taxon>Nematoda</taxon>
        <taxon>Chromadorea</taxon>
        <taxon>Rhabditida</taxon>
        <taxon>Tylenchina</taxon>
        <taxon>Panagrolaimomorpha</taxon>
        <taxon>Panagrolaimoidea</taxon>
        <taxon>Panagrolaimidae</taxon>
        <taxon>Panagrolaimus</taxon>
    </lineage>
</organism>
<dbReference type="Proteomes" id="UP000887576">
    <property type="component" value="Unplaced"/>
</dbReference>
<protein>
    <submittedName>
        <fullName evidence="2">EFR3-like protein</fullName>
    </submittedName>
</protein>
<dbReference type="WBParaSite" id="JU765_v2.g16058.t3">
    <property type="protein sequence ID" value="JU765_v2.g16058.t3"/>
    <property type="gene ID" value="JU765_v2.g16058"/>
</dbReference>
<proteinExistence type="predicted"/>
<reference evidence="2" key="1">
    <citation type="submission" date="2022-11" db="UniProtKB">
        <authorList>
            <consortium name="WormBaseParasite"/>
        </authorList>
    </citation>
    <scope>IDENTIFICATION</scope>
</reference>
<name>A0AC34QGD1_9BILA</name>
<sequence>MQTFQDLVQYLEKNMDSFMCCCASCKPRYKRLVDAIYPRNLTDGVVSSKLTQLTFYSISHPEKLNRIGIYLVNHLSRDLYRQRFSLVEVSVEAMDSLLKACHGSPSLQQFIESYLKMVQKLLETNDPHLEKLATDLFVRFSTIEEDTPSYHRQYDFFISKFSSMCHASRGDQTKIQRFNGLRGLRGVIWKSVADDLQASIWEKQHMDKIVPSILFNLRDDRENKEDSDVMSVNLYNNYIDENALNDDPSSLALQCLREDDRENKEDSDVMSVNLYNNYIDENALNDDPSSLALQCLRELMGKASFGSLKSVLEPVMKHCDAHKKWDPPPTFAINTFRAIIFSIQTQNAHFVIQELINHLEEMANAGALIRIGIATVLSSIVSIASSSIGPLVLGIFNSLLKRLRVSVEFQQSKQCPSVTEEKTFQETLITAMGDFANSLPDYQKIDIMLFTATSIPIISHEERQFKTSDEFLQKVLVKTLLKVATKYKSFYFANVFTDTFFRSLLQICLAPNSEVRLNAQQIFHTLFDRHDNLKQLTHLLYVHDVADLQLSVEKCSRQDQMFMHRHIHNVTSIFFRVVCFAEDEHLKKHLDAVLCSMCLLCIEVGNDETLIELFRLAFGMQALALDTEIFCFAEDEHLKKHLDSVLCSMCLLCIEVGNDETLIELFRLAFGMQALALDTEICDFSIKKRAEIHNMVAKYLNLSVQLLAIPALCQHVQQVIKLRAQRGHARLNIIAAAIANADPLKVTNHASSSSPVKAPIAHMESEDDFTSRALGLENDPALLFDLEDVSEALKASNKDVSKLFIPFKPVQIPGLPITSVDKAIGLDDVGIEKVAAHQSNIRDIASTVTFTAAEDEADVRRERPDTLGDTMSFDSSSIEWTPPGSTVASRRNTIFGAQMGQLQMPTNIETLRAEVNQPIDLAEEERKDQAKSREILQMFRERPLEELSSILVKDLEATDLNKTVEQLSAEDEADVRRERPDTLGDTMSFDSSSIEWTPPGSTVASRRNTIFGAQMGQMQMPTNIETLRAEVNQPIDLAEEERKDQAKSREILQMFRERPLEELSSILVKDLEATDLNKTVEQLCKRNNEWAKLQEYGSNGKQKNIFEINFPSIVR</sequence>
<evidence type="ECO:0000313" key="1">
    <source>
        <dbReference type="Proteomes" id="UP000887576"/>
    </source>
</evidence>